<keyword evidence="3" id="KW-0676">Redox-active center</keyword>
<name>A0A553PDV9_TIGCA</name>
<dbReference type="PROSITE" id="PS51354">
    <property type="entry name" value="GLUTAREDOXIN_2"/>
    <property type="match status" value="1"/>
</dbReference>
<keyword evidence="7" id="KW-1185">Reference proteome</keyword>
<gene>
    <name evidence="6" type="ORF">TCAL_00614</name>
</gene>
<evidence type="ECO:0000313" key="7">
    <source>
        <dbReference type="Proteomes" id="UP000318571"/>
    </source>
</evidence>
<evidence type="ECO:0000256" key="3">
    <source>
        <dbReference type="ARBA" id="ARBA00023284"/>
    </source>
</evidence>
<dbReference type="CDD" id="cd04371">
    <property type="entry name" value="DEP"/>
    <property type="match status" value="1"/>
</dbReference>
<dbReference type="PROSITE" id="PS00195">
    <property type="entry name" value="GLUTAREDOXIN_1"/>
    <property type="match status" value="1"/>
</dbReference>
<dbReference type="PRINTS" id="PR00160">
    <property type="entry name" value="GLUTAREDOXIN"/>
</dbReference>
<organism evidence="6 7">
    <name type="scientific">Tigriopus californicus</name>
    <name type="common">Marine copepod</name>
    <dbReference type="NCBI Taxonomy" id="6832"/>
    <lineage>
        <taxon>Eukaryota</taxon>
        <taxon>Metazoa</taxon>
        <taxon>Ecdysozoa</taxon>
        <taxon>Arthropoda</taxon>
        <taxon>Crustacea</taxon>
        <taxon>Multicrustacea</taxon>
        <taxon>Hexanauplia</taxon>
        <taxon>Copepoda</taxon>
        <taxon>Harpacticoida</taxon>
        <taxon>Harpacticidae</taxon>
        <taxon>Tigriopus</taxon>
    </lineage>
</organism>
<dbReference type="SUPFAM" id="SSF46785">
    <property type="entry name" value="Winged helix' DNA-binding domain"/>
    <property type="match status" value="1"/>
</dbReference>
<dbReference type="EMBL" id="VCGU01000005">
    <property type="protein sequence ID" value="TRY75854.1"/>
    <property type="molecule type" value="Genomic_DNA"/>
</dbReference>
<dbReference type="OMA" id="IVVSQCH"/>
<evidence type="ECO:0000259" key="5">
    <source>
        <dbReference type="Pfam" id="PF04784"/>
    </source>
</evidence>
<accession>A0A553PDV9</accession>
<dbReference type="PANTHER" id="PTHR34386">
    <property type="entry name" value="GLUTAREDOXIN"/>
    <property type="match status" value="1"/>
</dbReference>
<keyword evidence="2" id="KW-1015">Disulfide bond</keyword>
<feature type="domain" description="Glutaredoxin" evidence="4">
    <location>
        <begin position="19"/>
        <end position="79"/>
    </location>
</feature>
<dbReference type="Pfam" id="PF04784">
    <property type="entry name" value="DUF547"/>
    <property type="match status" value="1"/>
</dbReference>
<dbReference type="Proteomes" id="UP000318571">
    <property type="component" value="Chromosome 2"/>
</dbReference>
<dbReference type="STRING" id="6832.A0A553PDV9"/>
<evidence type="ECO:0000313" key="6">
    <source>
        <dbReference type="EMBL" id="TRY75854.1"/>
    </source>
</evidence>
<sequence>MNPSDSHDLLGHQGIKGRIVVYSIGGCPHCLEAKNTLSELKLPFTDVSVDRFPANVRDWLKERTGKSSVPQIFFNNNHIGGNDAFQKLVKDQEEFNHVLRDMHQNGPPEGPDAPLLPHPGEAIDIPSIDGEAVHCEMDEFIYLIEEMKKAGIVKTHKKAFPFCFVKVKDSFTGKDFVDWIEDKKLISRERAVFMGRQLVSKKFGVNVDEREDFCVSLGSDLMSSDLDASGALYKLSTSDASRALNAGEMSQCVQRPAGEVAEHLRKLILQLFGDYLSKDGKTVDYKGIATSKSFEAYKRMTLELQRVELEMISHEERLAFFINIYNALVIHGNVEKGTPSNMWQRYRFFSTIAYNLGGHVYSLNDIENGILRANRGSMGTLYITPFGKEDPRLKLALEKPEPRIHFALNCGARSCPPIKTFSSDEIDKQLDVATESYLENDDAVRVNVEESTVYLSMLFKWYHKDFGKDKDEILKWIYDRITTDDDKKKQLGEVIQSTECKVDYIPYDWGNNRKED</sequence>
<dbReference type="InterPro" id="IPR002109">
    <property type="entry name" value="Glutaredoxin"/>
</dbReference>
<comment type="caution">
    <text evidence="6">The sequence shown here is derived from an EMBL/GenBank/DDBJ whole genome shotgun (WGS) entry which is preliminary data.</text>
</comment>
<dbReference type="PANTHER" id="PTHR34386:SF1">
    <property type="entry name" value="GLUTAREDOXIN-LIKE PROTEIN NRDH"/>
    <property type="match status" value="1"/>
</dbReference>
<proteinExistence type="predicted"/>
<comment type="function">
    <text evidence="1">Has a glutathione-disulfide oxidoreductase activity in the presence of NADPH and glutathione reductase. Reduces low molecular weight disulfides and proteins.</text>
</comment>
<dbReference type="Gene3D" id="3.40.30.10">
    <property type="entry name" value="Glutaredoxin"/>
    <property type="match status" value="1"/>
</dbReference>
<dbReference type="GO" id="GO:0009055">
    <property type="term" value="F:electron transfer activity"/>
    <property type="evidence" value="ECO:0007669"/>
    <property type="project" value="TreeGrafter"/>
</dbReference>
<dbReference type="InterPro" id="IPR014025">
    <property type="entry name" value="Glutaredoxin_subgr"/>
</dbReference>
<dbReference type="InterPro" id="IPR036388">
    <property type="entry name" value="WH-like_DNA-bd_sf"/>
</dbReference>
<evidence type="ECO:0000259" key="4">
    <source>
        <dbReference type="Pfam" id="PF00462"/>
    </source>
</evidence>
<dbReference type="Pfam" id="PF00462">
    <property type="entry name" value="Glutaredoxin"/>
    <property type="match status" value="1"/>
</dbReference>
<reference evidence="6 7" key="1">
    <citation type="journal article" date="2018" name="Nat. Ecol. Evol.">
        <title>Genomic signatures of mitonuclear coevolution across populations of Tigriopus californicus.</title>
        <authorList>
            <person name="Barreto F.S."/>
            <person name="Watson E.T."/>
            <person name="Lima T.G."/>
            <person name="Willett C.S."/>
            <person name="Edmands S."/>
            <person name="Li W."/>
            <person name="Burton R.S."/>
        </authorList>
    </citation>
    <scope>NUCLEOTIDE SEQUENCE [LARGE SCALE GENOMIC DNA]</scope>
    <source>
        <strain evidence="6 7">San Diego</strain>
    </source>
</reference>
<dbReference type="InterPro" id="IPR006869">
    <property type="entry name" value="DUF547"/>
</dbReference>
<feature type="domain" description="DUF547" evidence="5">
    <location>
        <begin position="311"/>
        <end position="438"/>
    </location>
</feature>
<dbReference type="InterPro" id="IPR036390">
    <property type="entry name" value="WH_DNA-bd_sf"/>
</dbReference>
<evidence type="ECO:0000256" key="1">
    <source>
        <dbReference type="ARBA" id="ARBA00002549"/>
    </source>
</evidence>
<evidence type="ECO:0000256" key="2">
    <source>
        <dbReference type="ARBA" id="ARBA00023157"/>
    </source>
</evidence>
<dbReference type="Gene3D" id="1.10.10.10">
    <property type="entry name" value="Winged helix-like DNA-binding domain superfamily/Winged helix DNA-binding domain"/>
    <property type="match status" value="1"/>
</dbReference>
<dbReference type="GO" id="GO:0045454">
    <property type="term" value="P:cell redox homeostasis"/>
    <property type="evidence" value="ECO:0007669"/>
    <property type="project" value="TreeGrafter"/>
</dbReference>
<dbReference type="InterPro" id="IPR011767">
    <property type="entry name" value="GLR_AS"/>
</dbReference>
<dbReference type="SUPFAM" id="SSF52833">
    <property type="entry name" value="Thioredoxin-like"/>
    <property type="match status" value="1"/>
</dbReference>
<dbReference type="AlphaFoldDB" id="A0A553PDV9"/>
<dbReference type="InterPro" id="IPR036249">
    <property type="entry name" value="Thioredoxin-like_sf"/>
</dbReference>
<protein>
    <submittedName>
        <fullName evidence="6">Uncharacterized protein</fullName>
    </submittedName>
</protein>
<dbReference type="InterPro" id="IPR051548">
    <property type="entry name" value="Grx-like_ET"/>
</dbReference>